<reference evidence="1 2" key="1">
    <citation type="journal article" date="2018" name="G3 (Bethesda)">
        <title>Phylogenetic and Phylogenomic Definition of Rhizopus Species.</title>
        <authorList>
            <person name="Gryganskyi A.P."/>
            <person name="Golan J."/>
            <person name="Dolatabadi S."/>
            <person name="Mondo S."/>
            <person name="Robb S."/>
            <person name="Idnurm A."/>
            <person name="Muszewska A."/>
            <person name="Steczkiewicz K."/>
            <person name="Masonjones S."/>
            <person name="Liao H.L."/>
            <person name="Gajdeczka M.T."/>
            <person name="Anike F."/>
            <person name="Vuek A."/>
            <person name="Anishchenko I.M."/>
            <person name="Voigt K."/>
            <person name="de Hoog G.S."/>
            <person name="Smith M.E."/>
            <person name="Heitman J."/>
            <person name="Vilgalys R."/>
            <person name="Stajich J.E."/>
        </authorList>
    </citation>
    <scope>NUCLEOTIDE SEQUENCE [LARGE SCALE GENOMIC DNA]</scope>
    <source>
        <strain evidence="1 2">CBS 357.93</strain>
    </source>
</reference>
<evidence type="ECO:0000313" key="2">
    <source>
        <dbReference type="Proteomes" id="UP000252139"/>
    </source>
</evidence>
<keyword evidence="2" id="KW-1185">Reference proteome</keyword>
<name>A0A367JAL1_RHIAZ</name>
<organism evidence="1 2">
    <name type="scientific">Rhizopus azygosporus</name>
    <name type="common">Rhizopus microsporus var. azygosporus</name>
    <dbReference type="NCBI Taxonomy" id="86630"/>
    <lineage>
        <taxon>Eukaryota</taxon>
        <taxon>Fungi</taxon>
        <taxon>Fungi incertae sedis</taxon>
        <taxon>Mucoromycota</taxon>
        <taxon>Mucoromycotina</taxon>
        <taxon>Mucoromycetes</taxon>
        <taxon>Mucorales</taxon>
        <taxon>Mucorineae</taxon>
        <taxon>Rhizopodaceae</taxon>
        <taxon>Rhizopus</taxon>
    </lineage>
</organism>
<accession>A0A367JAL1</accession>
<gene>
    <name evidence="1" type="ORF">CU097_002542</name>
</gene>
<protein>
    <submittedName>
        <fullName evidence="1">Uncharacterized protein</fullName>
    </submittedName>
</protein>
<feature type="non-terminal residue" evidence="1">
    <location>
        <position position="73"/>
    </location>
</feature>
<dbReference type="EMBL" id="PJQL01001761">
    <property type="protein sequence ID" value="RCH86950.1"/>
    <property type="molecule type" value="Genomic_DNA"/>
</dbReference>
<evidence type="ECO:0000313" key="1">
    <source>
        <dbReference type="EMBL" id="RCH86950.1"/>
    </source>
</evidence>
<dbReference type="AlphaFoldDB" id="A0A367JAL1"/>
<comment type="caution">
    <text evidence="1">The sequence shown here is derived from an EMBL/GenBank/DDBJ whole genome shotgun (WGS) entry which is preliminary data.</text>
</comment>
<sequence length="73" mass="8534">MNNDRLKNPKDHFYQTPFKDWSTITILNSYLGTYKIQSLEEMCDLLMFDLQQKWSEISAAATTTPEGPVKFQN</sequence>
<proteinExistence type="predicted"/>
<dbReference type="Proteomes" id="UP000252139">
    <property type="component" value="Unassembled WGS sequence"/>
</dbReference>